<evidence type="ECO:0000313" key="1">
    <source>
        <dbReference type="EMBL" id="SVD29241.1"/>
    </source>
</evidence>
<dbReference type="EMBL" id="UINC01141483">
    <property type="protein sequence ID" value="SVD29241.1"/>
    <property type="molecule type" value="Genomic_DNA"/>
</dbReference>
<dbReference type="InterPro" id="IPR029062">
    <property type="entry name" value="Class_I_gatase-like"/>
</dbReference>
<accession>A0A382U633</accession>
<gene>
    <name evidence="1" type="ORF">METZ01_LOCUS382095</name>
</gene>
<dbReference type="Gene3D" id="3.40.50.880">
    <property type="match status" value="1"/>
</dbReference>
<evidence type="ECO:0008006" key="2">
    <source>
        <dbReference type="Google" id="ProtNLM"/>
    </source>
</evidence>
<organism evidence="1">
    <name type="scientific">marine metagenome</name>
    <dbReference type="NCBI Taxonomy" id="408172"/>
    <lineage>
        <taxon>unclassified sequences</taxon>
        <taxon>metagenomes</taxon>
        <taxon>ecological metagenomes</taxon>
    </lineage>
</organism>
<dbReference type="AlphaFoldDB" id="A0A382U633"/>
<protein>
    <recommendedName>
        <fullName evidence="2">ThuA-like domain-containing protein</fullName>
    </recommendedName>
</protein>
<feature type="non-terminal residue" evidence="1">
    <location>
        <position position="131"/>
    </location>
</feature>
<proteinExistence type="predicted"/>
<sequence>MRYCLLVLLFLDFGLCAFAEEPNIAFVLAEQEYDTAKTVSAFFETELKPLGFRATYVTALGKGDERDDLKGVEEALSKADLLFVSVRRRAPKVSQMKAIRMWVKAGKPVVGLRTASHAFHLRGKVALGGHA</sequence>
<name>A0A382U633_9ZZZZ</name>
<dbReference type="SUPFAM" id="SSF52317">
    <property type="entry name" value="Class I glutamine amidotransferase-like"/>
    <property type="match status" value="1"/>
</dbReference>
<reference evidence="1" key="1">
    <citation type="submission" date="2018-05" db="EMBL/GenBank/DDBJ databases">
        <authorList>
            <person name="Lanie J.A."/>
            <person name="Ng W.-L."/>
            <person name="Kazmierczak K.M."/>
            <person name="Andrzejewski T.M."/>
            <person name="Davidsen T.M."/>
            <person name="Wayne K.J."/>
            <person name="Tettelin H."/>
            <person name="Glass J.I."/>
            <person name="Rusch D."/>
            <person name="Podicherti R."/>
            <person name="Tsui H.-C.T."/>
            <person name="Winkler M.E."/>
        </authorList>
    </citation>
    <scope>NUCLEOTIDE SEQUENCE</scope>
</reference>